<keyword evidence="2" id="KW-0677">Repeat</keyword>
<organism evidence="7 8">
    <name type="scientific">Candidatus Marithioploca araucensis</name>
    <dbReference type="NCBI Taxonomy" id="70273"/>
    <lineage>
        <taxon>Bacteria</taxon>
        <taxon>Pseudomonadati</taxon>
        <taxon>Pseudomonadota</taxon>
        <taxon>Gammaproteobacteria</taxon>
        <taxon>Thiotrichales</taxon>
        <taxon>Thiotrichaceae</taxon>
        <taxon>Candidatus Marithioploca</taxon>
    </lineage>
</organism>
<evidence type="ECO:0000256" key="4">
    <source>
        <dbReference type="ARBA" id="ARBA00023065"/>
    </source>
</evidence>
<dbReference type="SUPFAM" id="SSF141072">
    <property type="entry name" value="CalX-like"/>
    <property type="match status" value="2"/>
</dbReference>
<gene>
    <name evidence="7" type="ORF">QUF54_11295</name>
</gene>
<keyword evidence="8" id="KW-1185">Reference proteome</keyword>
<feature type="domain" description="Calx-beta" evidence="6">
    <location>
        <begin position="41"/>
        <end position="144"/>
    </location>
</feature>
<evidence type="ECO:0000256" key="1">
    <source>
        <dbReference type="ARBA" id="ARBA00022729"/>
    </source>
</evidence>
<protein>
    <submittedName>
        <fullName evidence="7">Calx-beta domain-containing protein</fullName>
    </submittedName>
</protein>
<dbReference type="EMBL" id="JAUCGM010000970">
    <property type="protein sequence ID" value="MDM8563927.1"/>
    <property type="molecule type" value="Genomic_DNA"/>
</dbReference>
<evidence type="ECO:0000256" key="3">
    <source>
        <dbReference type="ARBA" id="ARBA00022837"/>
    </source>
</evidence>
<keyword evidence="3" id="KW-0106">Calcium</keyword>
<evidence type="ECO:0000256" key="5">
    <source>
        <dbReference type="SAM" id="SignalP"/>
    </source>
</evidence>
<dbReference type="InterPro" id="IPR038081">
    <property type="entry name" value="CalX-like_sf"/>
</dbReference>
<dbReference type="SMART" id="SM00237">
    <property type="entry name" value="Calx_beta"/>
    <property type="match status" value="2"/>
</dbReference>
<keyword evidence="4" id="KW-0406">Ion transport</keyword>
<keyword evidence="1 5" id="KW-0732">Signal</keyword>
<evidence type="ECO:0000313" key="7">
    <source>
        <dbReference type="EMBL" id="MDM8563927.1"/>
    </source>
</evidence>
<keyword evidence="4" id="KW-0813">Transport</keyword>
<dbReference type="Proteomes" id="UP001171945">
    <property type="component" value="Unassembled WGS sequence"/>
</dbReference>
<evidence type="ECO:0000256" key="2">
    <source>
        <dbReference type="ARBA" id="ARBA00022737"/>
    </source>
</evidence>
<dbReference type="PANTHER" id="PTHR11878">
    <property type="entry name" value="SODIUM/CALCIUM EXCHANGER"/>
    <property type="match status" value="1"/>
</dbReference>
<feature type="domain" description="Calx-beta" evidence="6">
    <location>
        <begin position="158"/>
        <end position="258"/>
    </location>
</feature>
<sequence length="297" mass="32566">MQINHKHPFLLPLLLSLQLIISINAEALQMRDSQGNPETSESVIITDSIGHVTTPGHLQFIIDHYPVTEKEGRVDLTITRTGGSDGVVEVTYSTEDGTAKGQDYIADQGTLRWLDGESGDKDIKVDIHDDTLVELNEDFFITLLNPTGGAKLGENAKAKVTIMNDDVPTTIQFSSDTYVVNENEKFATITVKRKGGRMGQVSVDYETIDITATAPEDYAATEGPLVWVSGDTSDKKFTIPLHDDNLVEGHEILQLKLSNITENAIFGTPIEASLTLIENDPAECESSVIIDCFWDNT</sequence>
<feature type="non-terminal residue" evidence="7">
    <location>
        <position position="297"/>
    </location>
</feature>
<dbReference type="Gene3D" id="2.60.40.2030">
    <property type="match status" value="2"/>
</dbReference>
<evidence type="ECO:0000259" key="6">
    <source>
        <dbReference type="SMART" id="SM00237"/>
    </source>
</evidence>
<feature type="chain" id="PRO_5046863374" evidence="5">
    <location>
        <begin position="28"/>
        <end position="297"/>
    </location>
</feature>
<evidence type="ECO:0000313" key="8">
    <source>
        <dbReference type="Proteomes" id="UP001171945"/>
    </source>
</evidence>
<dbReference type="PANTHER" id="PTHR11878:SF65">
    <property type="entry name" value="NA_CA-EXCHANGE PROTEIN, ISOFORM G"/>
    <property type="match status" value="1"/>
</dbReference>
<dbReference type="Pfam" id="PF03160">
    <property type="entry name" value="Calx-beta"/>
    <property type="match status" value="1"/>
</dbReference>
<comment type="caution">
    <text evidence="7">The sequence shown here is derived from an EMBL/GenBank/DDBJ whole genome shotgun (WGS) entry which is preliminary data.</text>
</comment>
<proteinExistence type="predicted"/>
<feature type="signal peptide" evidence="5">
    <location>
        <begin position="1"/>
        <end position="27"/>
    </location>
</feature>
<accession>A0ABT7VWF9</accession>
<dbReference type="InterPro" id="IPR003644">
    <property type="entry name" value="Calx_beta"/>
</dbReference>
<dbReference type="InterPro" id="IPR051171">
    <property type="entry name" value="CaCA"/>
</dbReference>
<reference evidence="7" key="1">
    <citation type="submission" date="2023-06" db="EMBL/GenBank/DDBJ databases">
        <title>Uncultivated large filamentous bacteria from sulfidic sediments reveal new species and different genomic features in energy metabolism and defense.</title>
        <authorList>
            <person name="Fonseca A."/>
        </authorList>
    </citation>
    <scope>NUCLEOTIDE SEQUENCE</scope>
    <source>
        <strain evidence="7">HSG4</strain>
    </source>
</reference>
<name>A0ABT7VWF9_9GAMM</name>